<evidence type="ECO:0000313" key="1">
    <source>
        <dbReference type="EMBL" id="MDR7133920.1"/>
    </source>
</evidence>
<comment type="caution">
    <text evidence="1">The sequence shown here is derived from an EMBL/GenBank/DDBJ whole genome shotgun (WGS) entry which is preliminary data.</text>
</comment>
<protein>
    <submittedName>
        <fullName evidence="1">Uncharacterized protein</fullName>
    </submittedName>
</protein>
<keyword evidence="2" id="KW-1185">Reference proteome</keyword>
<reference evidence="1 2" key="1">
    <citation type="submission" date="2023-07" db="EMBL/GenBank/DDBJ databases">
        <title>Sorghum-associated microbial communities from plants grown in Nebraska, USA.</title>
        <authorList>
            <person name="Schachtman D."/>
        </authorList>
    </citation>
    <scope>NUCLEOTIDE SEQUENCE [LARGE SCALE GENOMIC DNA]</scope>
    <source>
        <strain evidence="1 2">BE198</strain>
    </source>
</reference>
<proteinExistence type="predicted"/>
<accession>A0ABU1W9E8</accession>
<dbReference type="EMBL" id="JAVDVY010000001">
    <property type="protein sequence ID" value="MDR7133920.1"/>
    <property type="molecule type" value="Genomic_DNA"/>
</dbReference>
<dbReference type="Proteomes" id="UP001251524">
    <property type="component" value="Unassembled WGS sequence"/>
</dbReference>
<gene>
    <name evidence="1" type="ORF">J2X06_001104</name>
</gene>
<organism evidence="1 2">
    <name type="scientific">Lysobacter niastensis</name>
    <dbReference type="NCBI Taxonomy" id="380629"/>
    <lineage>
        <taxon>Bacteria</taxon>
        <taxon>Pseudomonadati</taxon>
        <taxon>Pseudomonadota</taxon>
        <taxon>Gammaproteobacteria</taxon>
        <taxon>Lysobacterales</taxon>
        <taxon>Lysobacteraceae</taxon>
        <taxon>Lysobacter</taxon>
    </lineage>
</organism>
<evidence type="ECO:0000313" key="2">
    <source>
        <dbReference type="Proteomes" id="UP001251524"/>
    </source>
</evidence>
<sequence>MNVERPAAVGGIVRKRRAFVTSFFDRAVPSCISGEKSPGDADGELHP</sequence>
<name>A0ABU1W9E8_9GAMM</name>